<evidence type="ECO:0000256" key="1">
    <source>
        <dbReference type="ARBA" id="ARBA00004370"/>
    </source>
</evidence>
<comment type="caution">
    <text evidence="3">The sequence shown here is derived from an EMBL/GenBank/DDBJ whole genome shotgun (WGS) entry which is preliminary data.</text>
</comment>
<dbReference type="PANTHER" id="PTHR14097:SF8">
    <property type="entry name" value="NAD(P)-BINDING DOMAIN-CONTAINING PROTEIN"/>
    <property type="match status" value="1"/>
</dbReference>
<dbReference type="Proteomes" id="UP000215861">
    <property type="component" value="Unassembled WGS sequence"/>
</dbReference>
<name>A0A267ALQ0_PSEFR</name>
<dbReference type="GO" id="GO:0016020">
    <property type="term" value="C:membrane"/>
    <property type="evidence" value="ECO:0007669"/>
    <property type="project" value="UniProtKB-SubCell"/>
</dbReference>
<comment type="subcellular location">
    <subcellularLocation>
        <location evidence="1">Membrane</location>
    </subcellularLocation>
</comment>
<dbReference type="Pfam" id="PF01370">
    <property type="entry name" value="Epimerase"/>
    <property type="match status" value="1"/>
</dbReference>
<feature type="domain" description="NAD-dependent epimerase/dehydratase" evidence="2">
    <location>
        <begin position="3"/>
        <end position="113"/>
    </location>
</feature>
<dbReference type="OrthoDB" id="9798632at2"/>
<evidence type="ECO:0000259" key="2">
    <source>
        <dbReference type="Pfam" id="PF01370"/>
    </source>
</evidence>
<evidence type="ECO:0000313" key="4">
    <source>
        <dbReference type="Proteomes" id="UP000215861"/>
    </source>
</evidence>
<dbReference type="SUPFAM" id="SSF51735">
    <property type="entry name" value="NAD(P)-binding Rossmann-fold domains"/>
    <property type="match status" value="1"/>
</dbReference>
<reference evidence="3 4" key="1">
    <citation type="submission" date="2017-08" db="EMBL/GenBank/DDBJ databases">
        <title>Genomic and metabolic characterisation of spoilage-associated Pseudomonas species.</title>
        <authorList>
            <person name="Stanborough T."/>
            <person name="Fegan N."/>
            <person name="Powell S.M."/>
            <person name="Singh T."/>
            <person name="Tamplin M.L."/>
            <person name="Chandry P.S."/>
        </authorList>
    </citation>
    <scope>NUCLEOTIDE SEQUENCE [LARGE SCALE GENOMIC DNA]</scope>
    <source>
        <strain evidence="3 4">F1801</strain>
    </source>
</reference>
<sequence length="224" mass="24225">MKVIIFGATGMVGQGVLREALNADDVSQVLAVGRTPLAINHPKLDVLVLSNLLDYSPVQDSLRGFDACFFCLGASAMGLDEAGYTRINHDIPLAAAHALSSLNPQLTFTYVSGAGTGSQSAMWARVKRRTEQDLLALPFKAAYMFRPGVIQPLHGVRSKTPAYNIFYTLTGPLLSLARRLLPRHVLSTEELGVAMLEVVRHGAPKAVLETGDIRKLLTPGKHRP</sequence>
<dbReference type="RefSeq" id="WP_095036319.1">
    <property type="nucleotide sequence ID" value="NZ_NQKQ01000008.1"/>
</dbReference>
<gene>
    <name evidence="3" type="ORF">CJU81_09080</name>
</gene>
<dbReference type="InterPro" id="IPR001509">
    <property type="entry name" value="Epimerase_deHydtase"/>
</dbReference>
<proteinExistence type="predicted"/>
<organism evidence="3 4">
    <name type="scientific">Pseudomonas fragi</name>
    <dbReference type="NCBI Taxonomy" id="296"/>
    <lineage>
        <taxon>Bacteria</taxon>
        <taxon>Pseudomonadati</taxon>
        <taxon>Pseudomonadota</taxon>
        <taxon>Gammaproteobacteria</taxon>
        <taxon>Pseudomonadales</taxon>
        <taxon>Pseudomonadaceae</taxon>
        <taxon>Pseudomonas</taxon>
    </lineage>
</organism>
<evidence type="ECO:0000313" key="3">
    <source>
        <dbReference type="EMBL" id="PAA12707.1"/>
    </source>
</evidence>
<dbReference type="InterPro" id="IPR036291">
    <property type="entry name" value="NAD(P)-bd_dom_sf"/>
</dbReference>
<dbReference type="EMBL" id="NQKQ01000008">
    <property type="protein sequence ID" value="PAA12707.1"/>
    <property type="molecule type" value="Genomic_DNA"/>
</dbReference>
<dbReference type="PANTHER" id="PTHR14097">
    <property type="entry name" value="OXIDOREDUCTASE HTATIP2"/>
    <property type="match status" value="1"/>
</dbReference>
<protein>
    <submittedName>
        <fullName evidence="3">Epimerase</fullName>
    </submittedName>
</protein>
<accession>A0A267ALQ0</accession>
<dbReference type="Gene3D" id="3.40.50.720">
    <property type="entry name" value="NAD(P)-binding Rossmann-like Domain"/>
    <property type="match status" value="1"/>
</dbReference>
<dbReference type="AlphaFoldDB" id="A0A267ALQ0"/>